<feature type="transmembrane region" description="Helical" evidence="5">
    <location>
        <begin position="33"/>
        <end position="53"/>
    </location>
</feature>
<comment type="caution">
    <text evidence="6">The sequence shown here is derived from an EMBL/GenBank/DDBJ whole genome shotgun (WGS) entry which is preliminary data.</text>
</comment>
<proteinExistence type="predicted"/>
<dbReference type="EMBL" id="JBHSNO010000002">
    <property type="protein sequence ID" value="MFC5587922.1"/>
    <property type="molecule type" value="Genomic_DNA"/>
</dbReference>
<evidence type="ECO:0000313" key="6">
    <source>
        <dbReference type="EMBL" id="MFC5587922.1"/>
    </source>
</evidence>
<feature type="transmembrane region" description="Helical" evidence="5">
    <location>
        <begin position="65"/>
        <end position="83"/>
    </location>
</feature>
<gene>
    <name evidence="6" type="ORF">ACFPRA_03240</name>
</gene>
<feature type="transmembrane region" description="Helical" evidence="5">
    <location>
        <begin position="167"/>
        <end position="188"/>
    </location>
</feature>
<accession>A0ABW0TF38</accession>
<keyword evidence="3 5" id="KW-1133">Transmembrane helix</keyword>
<dbReference type="InterPro" id="IPR003810">
    <property type="entry name" value="Mntp/YtaF"/>
</dbReference>
<dbReference type="RefSeq" id="WP_381430708.1">
    <property type="nucleotide sequence ID" value="NZ_JBHSNO010000002.1"/>
</dbReference>
<dbReference type="PANTHER" id="PTHR35529">
    <property type="entry name" value="MANGANESE EFFLUX PUMP MNTP-RELATED"/>
    <property type="match status" value="1"/>
</dbReference>
<feature type="transmembrane region" description="Helical" evidence="5">
    <location>
        <begin position="137"/>
        <end position="155"/>
    </location>
</feature>
<dbReference type="Pfam" id="PF02659">
    <property type="entry name" value="Mntp"/>
    <property type="match status" value="2"/>
</dbReference>
<evidence type="ECO:0000256" key="4">
    <source>
        <dbReference type="ARBA" id="ARBA00023136"/>
    </source>
</evidence>
<sequence length="189" mass="19766">MQWITIILLGIAANLDNLVVSLAYSVKQTKIPFVSNLTIAGVSMTVTYVSVIAGNRIIEYISPDTASLIGSLLLCVIGIWTIIPHPPNGDAPEKNPALIDRNGDKIVSFREALMLGVILSANCLATGIGIGANGISALGAVLSIGFFSLVTIGSSNHCGKLLSRTPIGKYPSTIAGGLLIFIGIFEIFV</sequence>
<organism evidence="6 7">
    <name type="scientific">Sporosarcina soli</name>
    <dbReference type="NCBI Taxonomy" id="334736"/>
    <lineage>
        <taxon>Bacteria</taxon>
        <taxon>Bacillati</taxon>
        <taxon>Bacillota</taxon>
        <taxon>Bacilli</taxon>
        <taxon>Bacillales</taxon>
        <taxon>Caryophanaceae</taxon>
        <taxon>Sporosarcina</taxon>
    </lineage>
</organism>
<feature type="transmembrane region" description="Helical" evidence="5">
    <location>
        <begin position="112"/>
        <end position="130"/>
    </location>
</feature>
<reference evidence="7" key="1">
    <citation type="journal article" date="2019" name="Int. J. Syst. Evol. Microbiol.">
        <title>The Global Catalogue of Microorganisms (GCM) 10K type strain sequencing project: providing services to taxonomists for standard genome sequencing and annotation.</title>
        <authorList>
            <consortium name="The Broad Institute Genomics Platform"/>
            <consortium name="The Broad Institute Genome Sequencing Center for Infectious Disease"/>
            <person name="Wu L."/>
            <person name="Ma J."/>
        </authorList>
    </citation>
    <scope>NUCLEOTIDE SEQUENCE [LARGE SCALE GENOMIC DNA]</scope>
    <source>
        <strain evidence="7">CGMCC 4.1434</strain>
    </source>
</reference>
<keyword evidence="2 5" id="KW-0812">Transmembrane</keyword>
<dbReference type="PANTHER" id="PTHR35529:SF2">
    <property type="entry name" value="SPORULATION PROTEIN YTAF-RELATED"/>
    <property type="match status" value="1"/>
</dbReference>
<keyword evidence="4 5" id="KW-0472">Membrane</keyword>
<evidence type="ECO:0000256" key="3">
    <source>
        <dbReference type="ARBA" id="ARBA00022989"/>
    </source>
</evidence>
<dbReference type="Proteomes" id="UP001596109">
    <property type="component" value="Unassembled WGS sequence"/>
</dbReference>
<evidence type="ECO:0000256" key="1">
    <source>
        <dbReference type="ARBA" id="ARBA00022475"/>
    </source>
</evidence>
<evidence type="ECO:0000256" key="2">
    <source>
        <dbReference type="ARBA" id="ARBA00022692"/>
    </source>
</evidence>
<evidence type="ECO:0000313" key="7">
    <source>
        <dbReference type="Proteomes" id="UP001596109"/>
    </source>
</evidence>
<name>A0ABW0TF38_9BACL</name>
<keyword evidence="7" id="KW-1185">Reference proteome</keyword>
<keyword evidence="1" id="KW-1003">Cell membrane</keyword>
<evidence type="ECO:0000256" key="5">
    <source>
        <dbReference type="SAM" id="Phobius"/>
    </source>
</evidence>
<protein>
    <submittedName>
        <fullName evidence="6">Manganese efflux pump MntP family protein</fullName>
    </submittedName>
</protein>